<dbReference type="STRING" id="1120955.SAMN03080610_02884"/>
<evidence type="ECO:0000256" key="1">
    <source>
        <dbReference type="ARBA" id="ARBA00001426"/>
    </source>
</evidence>
<comment type="catalytic activity">
    <reaction evidence="1">
        <text>D-glucarate = 5-dehydro-4-deoxy-D-glucarate + H2O</text>
        <dbReference type="Rhea" id="RHEA:14573"/>
        <dbReference type="ChEBI" id="CHEBI:15377"/>
        <dbReference type="ChEBI" id="CHEBI:30612"/>
        <dbReference type="ChEBI" id="CHEBI:42819"/>
        <dbReference type="EC" id="4.2.1.40"/>
    </reaction>
</comment>
<dbReference type="Gene3D" id="3.30.390.10">
    <property type="entry name" value="Enolase-like, N-terminal domain"/>
    <property type="match status" value="1"/>
</dbReference>
<dbReference type="SFLD" id="SFLDG00179">
    <property type="entry name" value="mandelate_racemase"/>
    <property type="match status" value="1"/>
</dbReference>
<dbReference type="RefSeq" id="WP_092814670.1">
    <property type="nucleotide sequence ID" value="NZ_FMVW01000007.1"/>
</dbReference>
<dbReference type="SUPFAM" id="SSF51604">
    <property type="entry name" value="Enolase C-terminal domain-like"/>
    <property type="match status" value="1"/>
</dbReference>
<dbReference type="InterPro" id="IPR029065">
    <property type="entry name" value="Enolase_C-like"/>
</dbReference>
<protein>
    <recommendedName>
        <fullName evidence="3">glucarate dehydratase</fullName>
        <ecNumber evidence="3">4.2.1.40</ecNumber>
    </recommendedName>
</protein>
<dbReference type="EC" id="4.2.1.40" evidence="3"/>
<dbReference type="OrthoDB" id="9802699at2"/>
<dbReference type="SFLD" id="SFLDS00001">
    <property type="entry name" value="Enolase"/>
    <property type="match status" value="1"/>
</dbReference>
<dbReference type="Gene3D" id="3.20.20.120">
    <property type="entry name" value="Enolase-like C-terminal domain"/>
    <property type="match status" value="1"/>
</dbReference>
<evidence type="ECO:0000256" key="2">
    <source>
        <dbReference type="ARBA" id="ARBA00005183"/>
    </source>
</evidence>
<dbReference type="InterPro" id="IPR013342">
    <property type="entry name" value="Mandelate_racemase_C"/>
</dbReference>
<accession>A0A1G5NY44</accession>
<dbReference type="SMART" id="SM00922">
    <property type="entry name" value="MR_MLE"/>
    <property type="match status" value="1"/>
</dbReference>
<dbReference type="Pfam" id="PF13378">
    <property type="entry name" value="MR_MLE_C"/>
    <property type="match status" value="1"/>
</dbReference>
<dbReference type="InterPro" id="IPR013341">
    <property type="entry name" value="Mandelate_racemase_N_dom"/>
</dbReference>
<dbReference type="InterPro" id="IPR029017">
    <property type="entry name" value="Enolase-like_N"/>
</dbReference>
<dbReference type="Pfam" id="PF02746">
    <property type="entry name" value="MR_MLE_N"/>
    <property type="match status" value="1"/>
</dbReference>
<dbReference type="SUPFAM" id="SSF54826">
    <property type="entry name" value="Enolase N-terminal domain-like"/>
    <property type="match status" value="1"/>
</dbReference>
<dbReference type="InterPro" id="IPR036849">
    <property type="entry name" value="Enolase-like_C_sf"/>
</dbReference>
<evidence type="ECO:0000313" key="5">
    <source>
        <dbReference type="EMBL" id="SCZ42245.1"/>
    </source>
</evidence>
<feature type="domain" description="Mandelate racemase/muconate lactonizing enzyme C-terminal" evidence="4">
    <location>
        <begin position="136"/>
        <end position="252"/>
    </location>
</feature>
<reference evidence="5 6" key="1">
    <citation type="submission" date="2016-10" db="EMBL/GenBank/DDBJ databases">
        <authorList>
            <person name="de Groot N.N."/>
        </authorList>
    </citation>
    <scope>NUCLEOTIDE SEQUENCE [LARGE SCALE GENOMIC DNA]</scope>
    <source>
        <strain evidence="5 6">DSM 2698</strain>
    </source>
</reference>
<proteinExistence type="predicted"/>
<dbReference type="PANTHER" id="PTHR48080:SF4">
    <property type="entry name" value="GLUCARATE DEHYDRATASE"/>
    <property type="match status" value="1"/>
</dbReference>
<dbReference type="EMBL" id="FMVW01000007">
    <property type="protein sequence ID" value="SCZ42245.1"/>
    <property type="molecule type" value="Genomic_DNA"/>
</dbReference>
<dbReference type="GO" id="GO:0008872">
    <property type="term" value="F:glucarate dehydratase activity"/>
    <property type="evidence" value="ECO:0007669"/>
    <property type="project" value="UniProtKB-EC"/>
</dbReference>
<name>A0A1G5NY44_AFIMA</name>
<keyword evidence="6" id="KW-1185">Reference proteome</keyword>
<dbReference type="CDD" id="cd03316">
    <property type="entry name" value="MR_like"/>
    <property type="match status" value="1"/>
</dbReference>
<evidence type="ECO:0000256" key="3">
    <source>
        <dbReference type="ARBA" id="ARBA00011973"/>
    </source>
</evidence>
<gene>
    <name evidence="5" type="ORF">SAMN03080610_02884</name>
</gene>
<dbReference type="InterPro" id="IPR034593">
    <property type="entry name" value="DgoD-like"/>
</dbReference>
<comment type="pathway">
    <text evidence="2">Carbohydrate acid metabolism; D-glucarate degradation; 2,5-dioxopentanoate from D-glucarate: step 1/2.</text>
</comment>
<dbReference type="AlphaFoldDB" id="A0A1G5NY44"/>
<dbReference type="PANTHER" id="PTHR48080">
    <property type="entry name" value="D-GALACTONATE DEHYDRATASE-RELATED"/>
    <property type="match status" value="1"/>
</dbReference>
<sequence>MKITSATVYHVKGQGLTPVIVELQTDAGITGLGEAAPSFGCGGSGAAGMIRDLCERFVVSRDARRINAIVAEMIDQAFWLRNPGGIAASALSAIETALWDIKARSLNLPVYDVFGGRLRDNLDYYANGWYFGAKSRAEVISKAEAAVRDGHRGLKMYPLARIRPNGTLRHPDNRFADDRTVVKDAIAFVRDMRAAIGPDVLLMLDLAGGLSHSDTILFCKGIEEYDISFVEEIIDPGDLGAMRQIAPHIQIPIATGERHHLINGFRDLLETRSVGILQPDIGNVGGFAEAFKVAALGEAYGLKVQPHVCASSLGASVGAHLSACIRNFYIQEHFPYWSTIPGYVEVANEPFESCARNGKLPVPEGPGFGVTLNDAVMEKYVVARLG</sequence>
<evidence type="ECO:0000259" key="4">
    <source>
        <dbReference type="SMART" id="SM00922"/>
    </source>
</evidence>
<evidence type="ECO:0000313" key="6">
    <source>
        <dbReference type="Proteomes" id="UP000199347"/>
    </source>
</evidence>
<dbReference type="Proteomes" id="UP000199347">
    <property type="component" value="Unassembled WGS sequence"/>
</dbReference>
<organism evidence="5 6">
    <name type="scientific">Afifella marina DSM 2698</name>
    <dbReference type="NCBI Taxonomy" id="1120955"/>
    <lineage>
        <taxon>Bacteria</taxon>
        <taxon>Pseudomonadati</taxon>
        <taxon>Pseudomonadota</taxon>
        <taxon>Alphaproteobacteria</taxon>
        <taxon>Hyphomicrobiales</taxon>
        <taxon>Afifellaceae</taxon>
        <taxon>Afifella</taxon>
    </lineage>
</organism>